<dbReference type="Proteomes" id="UP001445076">
    <property type="component" value="Unassembled WGS sequence"/>
</dbReference>
<sequence>MSVINTTILHVAPQGLTIDIGAVSFTNVTIDFLEMNAIVMTTPMGFLALNNVTIMSAFAPCIVLPDKEKISLTNVTIKGVPLNYTSPYLKFRDDEKLSSSLPMQIESLNDLCSSSSTTLSCDLNNVNETVVVHGDSIKPYRVLNIRNARDVRILSLNCGTELQLQWSSAFLPHILPITSGDSKPPCTIAVSAWHSKLEVVSVAHIDTMNISHSTVSRLHGGQLQNLVLVNSTVEELDGLLLSGDGASWQDVSIGSLFNITIVSPISASKVRLREKVSGGSVTVDHPNKTSVLQQLKASRLERRSFVVRNGSKLIVSDILGIMAAKDSIVLEEGATLNVIRGKFLLPSYGIVSATSLNQVTAEEISLSDIVNIRSPPLSIENINNLTVTNVQRSPFCHKLLLFHQICNFSSAPEGQVTVDLTEGQFSHRAIVTFAASVLIYPSCIEKLILMDVINATTVDNGRDCQTWLEATGVHFANITSGVLDVTLTSCSVDLLAPDRTLRDVDLEGSKVARISGVHWTGYTGVFNNSQLVEVGGMQADSRMIMTNSTVGTFLEGGLTIVAEGIISNSTIKQVMTDGITIKGLSHMQDVTFGTLAKGAIVVKDGLLLLSNVSIGTADEGSIVASKNGGVSFQNVTVSGKTVHWLGYLADPLSPLNHSLVLLNKHYNESKESISGETSAKPRKQATTITTTTTTSTTTTSTTALNKSPPKASSIVLTPTTLSRDEVQSSVTPDMLVASSSSSWKWAGAGIGFFLGLLVGCCIYITVKVVQPNKGRLVIPTVFWRVKEDHQELLHEEQCAAELPTIRKDQGYHTVPGSDVF</sequence>
<feature type="compositionally biased region" description="Low complexity" evidence="1">
    <location>
        <begin position="686"/>
        <end position="702"/>
    </location>
</feature>
<protein>
    <submittedName>
        <fullName evidence="3">Uncharacterized protein</fullName>
    </submittedName>
</protein>
<name>A0AAW0W7E9_CHEQU</name>
<proteinExistence type="predicted"/>
<evidence type="ECO:0000256" key="1">
    <source>
        <dbReference type="SAM" id="MobiDB-lite"/>
    </source>
</evidence>
<organism evidence="3 4">
    <name type="scientific">Cherax quadricarinatus</name>
    <name type="common">Australian red claw crayfish</name>
    <dbReference type="NCBI Taxonomy" id="27406"/>
    <lineage>
        <taxon>Eukaryota</taxon>
        <taxon>Metazoa</taxon>
        <taxon>Ecdysozoa</taxon>
        <taxon>Arthropoda</taxon>
        <taxon>Crustacea</taxon>
        <taxon>Multicrustacea</taxon>
        <taxon>Malacostraca</taxon>
        <taxon>Eumalacostraca</taxon>
        <taxon>Eucarida</taxon>
        <taxon>Decapoda</taxon>
        <taxon>Pleocyemata</taxon>
        <taxon>Astacidea</taxon>
        <taxon>Parastacoidea</taxon>
        <taxon>Parastacidae</taxon>
        <taxon>Cherax</taxon>
    </lineage>
</organism>
<feature type="transmembrane region" description="Helical" evidence="2">
    <location>
        <begin position="745"/>
        <end position="766"/>
    </location>
</feature>
<comment type="caution">
    <text evidence="3">The sequence shown here is derived from an EMBL/GenBank/DDBJ whole genome shotgun (WGS) entry which is preliminary data.</text>
</comment>
<gene>
    <name evidence="3" type="ORF">OTU49_010796</name>
</gene>
<reference evidence="3 4" key="1">
    <citation type="journal article" date="2024" name="BMC Genomics">
        <title>Genome assembly of redclaw crayfish (Cherax quadricarinatus) provides insights into its immune adaptation and hypoxia tolerance.</title>
        <authorList>
            <person name="Liu Z."/>
            <person name="Zheng J."/>
            <person name="Li H."/>
            <person name="Fang K."/>
            <person name="Wang S."/>
            <person name="He J."/>
            <person name="Zhou D."/>
            <person name="Weng S."/>
            <person name="Chi M."/>
            <person name="Gu Z."/>
            <person name="He J."/>
            <person name="Li F."/>
            <person name="Wang M."/>
        </authorList>
    </citation>
    <scope>NUCLEOTIDE SEQUENCE [LARGE SCALE GENOMIC DNA]</scope>
    <source>
        <strain evidence="3">ZL_2023a</strain>
    </source>
</reference>
<keyword evidence="4" id="KW-1185">Reference proteome</keyword>
<feature type="region of interest" description="Disordered" evidence="1">
    <location>
        <begin position="672"/>
        <end position="711"/>
    </location>
</feature>
<keyword evidence="2" id="KW-0812">Transmembrane</keyword>
<evidence type="ECO:0000313" key="4">
    <source>
        <dbReference type="Proteomes" id="UP001445076"/>
    </source>
</evidence>
<accession>A0AAW0W7E9</accession>
<evidence type="ECO:0000313" key="3">
    <source>
        <dbReference type="EMBL" id="KAK8725291.1"/>
    </source>
</evidence>
<dbReference type="AlphaFoldDB" id="A0AAW0W7E9"/>
<evidence type="ECO:0000256" key="2">
    <source>
        <dbReference type="SAM" id="Phobius"/>
    </source>
</evidence>
<dbReference type="EMBL" id="JARKIK010000083">
    <property type="protein sequence ID" value="KAK8725291.1"/>
    <property type="molecule type" value="Genomic_DNA"/>
</dbReference>
<keyword evidence="2" id="KW-0472">Membrane</keyword>
<keyword evidence="2" id="KW-1133">Transmembrane helix</keyword>